<evidence type="ECO:0000256" key="6">
    <source>
        <dbReference type="ARBA" id="ARBA00023004"/>
    </source>
</evidence>
<proteinExistence type="predicted"/>
<keyword evidence="5" id="KW-0249">Electron transport</keyword>
<feature type="non-terminal residue" evidence="8">
    <location>
        <position position="1"/>
    </location>
</feature>
<dbReference type="Gene3D" id="1.10.1130.10">
    <property type="entry name" value="Flavocytochrome C3, Chain A"/>
    <property type="match status" value="1"/>
</dbReference>
<dbReference type="AlphaFoldDB" id="X0SK10"/>
<dbReference type="InterPro" id="IPR012286">
    <property type="entry name" value="Tetrahaem_cytochrome"/>
</dbReference>
<keyword evidence="4" id="KW-0479">Metal-binding</keyword>
<comment type="caution">
    <text evidence="8">The sequence shown here is derived from an EMBL/GenBank/DDBJ whole genome shotgun (WGS) entry which is preliminary data.</text>
</comment>
<name>X0SK10_9ZZZZ</name>
<keyword evidence="2" id="KW-0813">Transport</keyword>
<sequence>EFALVEEELSVTHLEAKVGCTQCHGMSAGHANDEDIGATPPDVMIGSDEINLFCRTCHETHDVKPDKVVTRWLERSKRKPTTQPVQQAVTCTDCHGEHKISSGS</sequence>
<dbReference type="SUPFAM" id="SSF48695">
    <property type="entry name" value="Multiheme cytochromes"/>
    <property type="match status" value="1"/>
</dbReference>
<dbReference type="GO" id="GO:0046872">
    <property type="term" value="F:metal ion binding"/>
    <property type="evidence" value="ECO:0007669"/>
    <property type="project" value="UniProtKB-KW"/>
</dbReference>
<keyword evidence="3" id="KW-0349">Heme</keyword>
<evidence type="ECO:0000256" key="4">
    <source>
        <dbReference type="ARBA" id="ARBA00022723"/>
    </source>
</evidence>
<comment type="subcellular location">
    <subcellularLocation>
        <location evidence="1">Cell envelope</location>
    </subcellularLocation>
</comment>
<accession>X0SK10</accession>
<evidence type="ECO:0000256" key="2">
    <source>
        <dbReference type="ARBA" id="ARBA00022448"/>
    </source>
</evidence>
<gene>
    <name evidence="8" type="ORF">S01H1_11032</name>
</gene>
<evidence type="ECO:0000259" key="7">
    <source>
        <dbReference type="Pfam" id="PF14537"/>
    </source>
</evidence>
<dbReference type="InterPro" id="IPR036280">
    <property type="entry name" value="Multihaem_cyt_sf"/>
</dbReference>
<dbReference type="GO" id="GO:0030313">
    <property type="term" value="C:cell envelope"/>
    <property type="evidence" value="ECO:0007669"/>
    <property type="project" value="UniProtKB-SubCell"/>
</dbReference>
<evidence type="ECO:0000256" key="5">
    <source>
        <dbReference type="ARBA" id="ARBA00022982"/>
    </source>
</evidence>
<organism evidence="8">
    <name type="scientific">marine sediment metagenome</name>
    <dbReference type="NCBI Taxonomy" id="412755"/>
    <lineage>
        <taxon>unclassified sequences</taxon>
        <taxon>metagenomes</taxon>
        <taxon>ecological metagenomes</taxon>
    </lineage>
</organism>
<protein>
    <recommendedName>
        <fullName evidence="7">Tetrahaem cytochrome domain-containing protein</fullName>
    </recommendedName>
</protein>
<dbReference type="EMBL" id="BARS01005625">
    <property type="protein sequence ID" value="GAF76222.1"/>
    <property type="molecule type" value="Genomic_DNA"/>
</dbReference>
<evidence type="ECO:0000313" key="8">
    <source>
        <dbReference type="EMBL" id="GAF76222.1"/>
    </source>
</evidence>
<evidence type="ECO:0000256" key="3">
    <source>
        <dbReference type="ARBA" id="ARBA00022617"/>
    </source>
</evidence>
<feature type="domain" description="Tetrahaem cytochrome" evidence="7">
    <location>
        <begin position="13"/>
        <end position="100"/>
    </location>
</feature>
<keyword evidence="6" id="KW-0408">Iron</keyword>
<reference evidence="8" key="1">
    <citation type="journal article" date="2014" name="Front. Microbiol.">
        <title>High frequency of phylogenetically diverse reductive dehalogenase-homologous genes in deep subseafloor sedimentary metagenomes.</title>
        <authorList>
            <person name="Kawai M."/>
            <person name="Futagami T."/>
            <person name="Toyoda A."/>
            <person name="Takaki Y."/>
            <person name="Nishi S."/>
            <person name="Hori S."/>
            <person name="Arai W."/>
            <person name="Tsubouchi T."/>
            <person name="Morono Y."/>
            <person name="Uchiyama I."/>
            <person name="Ito T."/>
            <person name="Fujiyama A."/>
            <person name="Inagaki F."/>
            <person name="Takami H."/>
        </authorList>
    </citation>
    <scope>NUCLEOTIDE SEQUENCE</scope>
    <source>
        <strain evidence="8">Expedition CK06-06</strain>
    </source>
</reference>
<dbReference type="Pfam" id="PF14537">
    <property type="entry name" value="Cytochrom_c3_2"/>
    <property type="match status" value="1"/>
</dbReference>
<evidence type="ECO:0000256" key="1">
    <source>
        <dbReference type="ARBA" id="ARBA00004196"/>
    </source>
</evidence>